<keyword evidence="3" id="KW-0732">Signal</keyword>
<dbReference type="SUPFAM" id="SSF53850">
    <property type="entry name" value="Periplasmic binding protein-like II"/>
    <property type="match status" value="1"/>
</dbReference>
<reference evidence="6 8" key="1">
    <citation type="journal article" date="2015" name="Genome Announc.">
        <title>Draft Genome of the Euendolithic (true boring) Cyanobacterium Mastigocoleus testarum strain BC008.</title>
        <authorList>
            <person name="Guida B.S."/>
            <person name="Garcia-Pichel F."/>
        </authorList>
    </citation>
    <scope>NUCLEOTIDE SEQUENCE [LARGE SCALE GENOMIC DNA]</scope>
    <source>
        <strain evidence="6 8">BC008</strain>
    </source>
</reference>
<dbReference type="GO" id="GO:0042597">
    <property type="term" value="C:periplasmic space"/>
    <property type="evidence" value="ECO:0007669"/>
    <property type="project" value="UniProtKB-SubCell"/>
</dbReference>
<dbReference type="EMBL" id="LMTZ01000077">
    <property type="protein sequence ID" value="KST68218.1"/>
    <property type="molecule type" value="Genomic_DNA"/>
</dbReference>
<evidence type="ECO:0000313" key="7">
    <source>
        <dbReference type="EMBL" id="KST68880.1"/>
    </source>
</evidence>
<evidence type="ECO:0000256" key="1">
    <source>
        <dbReference type="ARBA" id="ARBA00004418"/>
    </source>
</evidence>
<organism evidence="6 8">
    <name type="scientific">Mastigocoleus testarum BC008</name>
    <dbReference type="NCBI Taxonomy" id="371196"/>
    <lineage>
        <taxon>Bacteria</taxon>
        <taxon>Bacillati</taxon>
        <taxon>Cyanobacteriota</taxon>
        <taxon>Cyanophyceae</taxon>
        <taxon>Nostocales</taxon>
        <taxon>Hapalosiphonaceae</taxon>
        <taxon>Mastigocoleus</taxon>
    </lineage>
</organism>
<evidence type="ECO:0000256" key="2">
    <source>
        <dbReference type="ARBA" id="ARBA00022448"/>
    </source>
</evidence>
<dbReference type="InterPro" id="IPR001188">
    <property type="entry name" value="Sperm_putr-bd"/>
</dbReference>
<accession>A0A0V7ZUR3</accession>
<evidence type="ECO:0000313" key="6">
    <source>
        <dbReference type="EMBL" id="KST68218.1"/>
    </source>
</evidence>
<dbReference type="RefSeq" id="WP_027847021.1">
    <property type="nucleotide sequence ID" value="NZ_LMTZ01000045.1"/>
</dbReference>
<dbReference type="PANTHER" id="PTHR30222:SF17">
    <property type="entry name" value="SPERMIDINE_PUTRESCINE-BINDING PERIPLASMIC PROTEIN"/>
    <property type="match status" value="1"/>
</dbReference>
<evidence type="ECO:0000256" key="5">
    <source>
        <dbReference type="SAM" id="Coils"/>
    </source>
</evidence>
<gene>
    <name evidence="6" type="ORF">BC008_32500</name>
    <name evidence="7" type="ORF">BC008_34185</name>
</gene>
<keyword evidence="5" id="KW-0175">Coiled coil</keyword>
<comment type="caution">
    <text evidence="6">The sequence shown here is derived from an EMBL/GenBank/DDBJ whole genome shotgun (WGS) entry which is preliminary data.</text>
</comment>
<dbReference type="PRINTS" id="PR00909">
    <property type="entry name" value="SPERMDNBNDNG"/>
</dbReference>
<keyword evidence="8" id="KW-1185">Reference proteome</keyword>
<dbReference type="EMBL" id="LMTZ01000045">
    <property type="protein sequence ID" value="KST68880.1"/>
    <property type="molecule type" value="Genomic_DNA"/>
</dbReference>
<dbReference type="PANTHER" id="PTHR30222">
    <property type="entry name" value="SPERMIDINE/PUTRESCINE-BINDING PERIPLASMIC PROTEIN"/>
    <property type="match status" value="1"/>
</dbReference>
<dbReference type="PROSITE" id="PS51257">
    <property type="entry name" value="PROKAR_LIPOPROTEIN"/>
    <property type="match status" value="1"/>
</dbReference>
<evidence type="ECO:0000256" key="3">
    <source>
        <dbReference type="ARBA" id="ARBA00022729"/>
    </source>
</evidence>
<dbReference type="GO" id="GO:0019808">
    <property type="term" value="F:polyamine binding"/>
    <property type="evidence" value="ECO:0007669"/>
    <property type="project" value="InterPro"/>
</dbReference>
<sequence length="384" mass="43591">MQRRSFLVTASSFALSQLLVGCGGRNQETLKVSLLNGSIPGQVVGKFRKSLQGGVNLNFSAVAQLKSSYKNLQTWHSRINGKKDEGWLSSLPFGPWRPLPVADLVTLGDYWLAAAIEQQLIQPLDVSEIKEWSNLDRKWQELVKRNDKGLADSKGKIWAAPYRWGSTVIVYNRDKFKDFDWKPQDWKDLWRPELRSRVSLLNQSREAIGLTLKKIGKSYNTQKLSEVPQLESELRALNKQVKLYSSDRYIEPLIIGDTWIGVGWSSDVLPLIARYPQLTVVIPSSGTALWADLWVHPTNKNTNKTNLFYKWIDFCLQKDIAKQISLLTKTNSPINLKISADDISQPLNKILTDNSSTLEKSEFLLPLPKEAAQEYDSLFAKIKS</sequence>
<feature type="coiled-coil region" evidence="5">
    <location>
        <begin position="220"/>
        <end position="247"/>
    </location>
</feature>
<name>A0A0V7ZUR3_9CYAN</name>
<dbReference type="OrthoDB" id="503789at2"/>
<dbReference type="Gene3D" id="3.40.190.10">
    <property type="entry name" value="Periplasmic binding protein-like II"/>
    <property type="match status" value="2"/>
</dbReference>
<dbReference type="Proteomes" id="UP000053372">
    <property type="component" value="Unassembled WGS sequence"/>
</dbReference>
<dbReference type="AlphaFoldDB" id="A0A0V7ZUR3"/>
<dbReference type="Pfam" id="PF13343">
    <property type="entry name" value="SBP_bac_6"/>
    <property type="match status" value="1"/>
</dbReference>
<protein>
    <submittedName>
        <fullName evidence="6">Polyamine ABC transporter substrate-binding protein</fullName>
    </submittedName>
</protein>
<evidence type="ECO:0000313" key="8">
    <source>
        <dbReference type="Proteomes" id="UP000053372"/>
    </source>
</evidence>
<comment type="subcellular location">
    <subcellularLocation>
        <location evidence="1">Periplasm</location>
    </subcellularLocation>
</comment>
<evidence type="ECO:0000256" key="4">
    <source>
        <dbReference type="ARBA" id="ARBA00022764"/>
    </source>
</evidence>
<proteinExistence type="predicted"/>
<dbReference type="GO" id="GO:0015846">
    <property type="term" value="P:polyamine transport"/>
    <property type="evidence" value="ECO:0007669"/>
    <property type="project" value="InterPro"/>
</dbReference>
<keyword evidence="2" id="KW-0813">Transport</keyword>
<keyword evidence="4" id="KW-0574">Periplasm</keyword>